<evidence type="ECO:0000313" key="2">
    <source>
        <dbReference type="EMBL" id="SDN76720.1"/>
    </source>
</evidence>
<dbReference type="RefSeq" id="WP_092642060.1">
    <property type="nucleotide sequence ID" value="NZ_FNID01000031.1"/>
</dbReference>
<sequence length="203" mass="23975">MKQFKIFIDFAKEEQYLNSQAKKGCRFFKSSCLGFYHFVNEAPKDTNYRIDYRVFKNQYDFNNYVTMFEDSGWRHVYGTKYSGRQYFLPVRENAAEDIFSDITSKAQRYISFQRQCIVSLVLLSVYSYITIKPLNSPIFLTPGLWEKQGSSFWLAFLIELPFALMRVLPMFLFLAAAIFNGCLAIMARRSYKRFLAETKEQHS</sequence>
<protein>
    <recommendedName>
        <fullName evidence="4">DUF2812 domain-containing protein</fullName>
    </recommendedName>
</protein>
<dbReference type="Pfam" id="PF11193">
    <property type="entry name" value="DUF2812"/>
    <property type="match status" value="1"/>
</dbReference>
<organism evidence="2 3">
    <name type="scientific">Acetanaerobacterium elongatum</name>
    <dbReference type="NCBI Taxonomy" id="258515"/>
    <lineage>
        <taxon>Bacteria</taxon>
        <taxon>Bacillati</taxon>
        <taxon>Bacillota</taxon>
        <taxon>Clostridia</taxon>
        <taxon>Eubacteriales</taxon>
        <taxon>Oscillospiraceae</taxon>
        <taxon>Acetanaerobacterium</taxon>
    </lineage>
</organism>
<keyword evidence="1" id="KW-0472">Membrane</keyword>
<accession>A0A1H0E2V7</accession>
<dbReference type="EMBL" id="FNID01000031">
    <property type="protein sequence ID" value="SDN76720.1"/>
    <property type="molecule type" value="Genomic_DNA"/>
</dbReference>
<dbReference type="OrthoDB" id="8757095at2"/>
<evidence type="ECO:0008006" key="4">
    <source>
        <dbReference type="Google" id="ProtNLM"/>
    </source>
</evidence>
<evidence type="ECO:0000256" key="1">
    <source>
        <dbReference type="SAM" id="Phobius"/>
    </source>
</evidence>
<evidence type="ECO:0000313" key="3">
    <source>
        <dbReference type="Proteomes" id="UP000199182"/>
    </source>
</evidence>
<keyword evidence="1" id="KW-1133">Transmembrane helix</keyword>
<reference evidence="2 3" key="1">
    <citation type="submission" date="2016-10" db="EMBL/GenBank/DDBJ databases">
        <authorList>
            <person name="de Groot N.N."/>
        </authorList>
    </citation>
    <scope>NUCLEOTIDE SEQUENCE [LARGE SCALE GENOMIC DNA]</scope>
    <source>
        <strain evidence="2 3">CGMCC 1.5012</strain>
    </source>
</reference>
<dbReference type="AlphaFoldDB" id="A0A1H0E2V7"/>
<gene>
    <name evidence="2" type="ORF">SAMN05192585_13140</name>
</gene>
<dbReference type="Proteomes" id="UP000199182">
    <property type="component" value="Unassembled WGS sequence"/>
</dbReference>
<feature type="transmembrane region" description="Helical" evidence="1">
    <location>
        <begin position="151"/>
        <end position="183"/>
    </location>
</feature>
<keyword evidence="1" id="KW-0812">Transmembrane</keyword>
<name>A0A1H0E2V7_9FIRM</name>
<dbReference type="InterPro" id="IPR021359">
    <property type="entry name" value="DUF2812"/>
</dbReference>
<proteinExistence type="predicted"/>
<feature type="transmembrane region" description="Helical" evidence="1">
    <location>
        <begin position="112"/>
        <end position="131"/>
    </location>
</feature>
<dbReference type="STRING" id="258515.SAMN05192585_13140"/>
<keyword evidence="3" id="KW-1185">Reference proteome</keyword>